<dbReference type="EMBL" id="HE575320">
    <property type="protein sequence ID" value="CCC91541.1"/>
    <property type="molecule type" value="Genomic_DNA"/>
</dbReference>
<dbReference type="SUPFAM" id="SSF49599">
    <property type="entry name" value="TRAF domain-like"/>
    <property type="match status" value="1"/>
</dbReference>
<reference evidence="1" key="1">
    <citation type="journal article" date="2012" name="Proc. Natl. Acad. Sci. U.S.A.">
        <title>Antigenic diversity is generated by distinct evolutionary mechanisms in African trypanosome species.</title>
        <authorList>
            <person name="Jackson A.P."/>
            <person name="Berry A."/>
            <person name="Aslett M."/>
            <person name="Allison H.C."/>
            <person name="Burton P."/>
            <person name="Vavrova-Anderson J."/>
            <person name="Brown R."/>
            <person name="Browne H."/>
            <person name="Corton N."/>
            <person name="Hauser H."/>
            <person name="Gamble J."/>
            <person name="Gilderthorp R."/>
            <person name="Marcello L."/>
            <person name="McQuillan J."/>
            <person name="Otto T.D."/>
            <person name="Quail M.A."/>
            <person name="Sanders M.J."/>
            <person name="van Tonder A."/>
            <person name="Ginger M.L."/>
            <person name="Field M.C."/>
            <person name="Barry J.D."/>
            <person name="Hertz-Fowler C."/>
            <person name="Berriman M."/>
        </authorList>
    </citation>
    <scope>NUCLEOTIDE SEQUENCE</scope>
    <source>
        <strain evidence="1">IL3000</strain>
    </source>
</reference>
<sequence>MALFKKRHGSMQPADRSGRHFIWRIKGFSEFKRGTALDSANVTCFTRVKFHLHITISDDGTISVYVHYKSPGIPKYSYYFANSDGLYMRQHTAHTIPPLSERCGHWNACHQSDLSGFVKKDDTVFLHFHFDDDTITLTQQPLLSSDCSILNVLWEIPRLPTRVINPFSSRGFVVDRKLLFIRLEAKRDSGVTDAVGVYDMEQVKEFFFFVLGRNGDVPLHSLEILNERYESVAELPMTIGDGTRMLAVSKEEVLSAAGESGVLRVRVQMQEVGNPLHALNIMNAGAQNPQSGVKADVMELVRADNTGDKEVYAVIREDNESGAAT</sequence>
<name>G0UQ80_TRYCI</name>
<evidence type="ECO:0000313" key="1">
    <source>
        <dbReference type="EMBL" id="CCC91541.1"/>
    </source>
</evidence>
<organism evidence="1">
    <name type="scientific">Trypanosoma congolense (strain IL3000)</name>
    <dbReference type="NCBI Taxonomy" id="1068625"/>
    <lineage>
        <taxon>Eukaryota</taxon>
        <taxon>Discoba</taxon>
        <taxon>Euglenozoa</taxon>
        <taxon>Kinetoplastea</taxon>
        <taxon>Metakinetoplastina</taxon>
        <taxon>Trypanosomatida</taxon>
        <taxon>Trypanosomatidae</taxon>
        <taxon>Trypanosoma</taxon>
        <taxon>Nannomonas</taxon>
    </lineage>
</organism>
<dbReference type="VEuPathDB" id="TriTrypDB:TcIL3000_7_3550"/>
<protein>
    <submittedName>
        <fullName evidence="1">Uncharacterized protein</fullName>
    </submittedName>
</protein>
<accession>G0UQ80</accession>
<gene>
    <name evidence="1" type="ORF">TCIL3000_7_3550</name>
</gene>
<proteinExistence type="predicted"/>
<dbReference type="AlphaFoldDB" id="G0UQ80"/>